<keyword evidence="9" id="KW-0902">Two-component regulatory system</keyword>
<dbReference type="SUPFAM" id="SSF55874">
    <property type="entry name" value="ATPase domain of HSP90 chaperone/DNA topoisomerase II/histidine kinase"/>
    <property type="match status" value="1"/>
</dbReference>
<keyword evidence="8 11" id="KW-1133">Transmembrane helix</keyword>
<evidence type="ECO:0000256" key="10">
    <source>
        <dbReference type="ARBA" id="ARBA00023136"/>
    </source>
</evidence>
<accession>A0A371J202</accession>
<dbReference type="InterPro" id="IPR050351">
    <property type="entry name" value="BphY/WalK/GraS-like"/>
</dbReference>
<comment type="catalytic activity">
    <reaction evidence="1">
        <text>ATP + protein L-histidine = ADP + protein N-phospho-L-histidine.</text>
        <dbReference type="EC" id="2.7.13.3"/>
    </reaction>
</comment>
<dbReference type="GO" id="GO:0005886">
    <property type="term" value="C:plasma membrane"/>
    <property type="evidence" value="ECO:0007669"/>
    <property type="project" value="UniProtKB-SubCell"/>
</dbReference>
<keyword evidence="7 13" id="KW-0418">Kinase</keyword>
<dbReference type="EC" id="2.7.13.3" evidence="3"/>
<dbReference type="GO" id="GO:0016036">
    <property type="term" value="P:cellular response to phosphate starvation"/>
    <property type="evidence" value="ECO:0007669"/>
    <property type="project" value="TreeGrafter"/>
</dbReference>
<feature type="transmembrane region" description="Helical" evidence="11">
    <location>
        <begin position="41"/>
        <end position="58"/>
    </location>
</feature>
<dbReference type="GO" id="GO:0000155">
    <property type="term" value="F:phosphorelay sensor kinase activity"/>
    <property type="evidence" value="ECO:0007669"/>
    <property type="project" value="TreeGrafter"/>
</dbReference>
<reference evidence="13 14" key="1">
    <citation type="journal article" date="2017" name="Genome Announc.">
        <title>Draft Genome Sequence of Romboutsia weinsteinii sp. nov. Strain CCRI-19649(T) Isolated from Surface Water.</title>
        <authorList>
            <person name="Maheux A.F."/>
            <person name="Boudreau D.K."/>
            <person name="Berube E."/>
            <person name="Boissinot M."/>
            <person name="Cantin P."/>
            <person name="Raymond F."/>
            <person name="Corbeil J."/>
            <person name="Omar R.F."/>
            <person name="Bergeron M.G."/>
        </authorList>
    </citation>
    <scope>NUCLEOTIDE SEQUENCE [LARGE SCALE GENOMIC DNA]</scope>
    <source>
        <strain evidence="13 14">CCRI-19649</strain>
    </source>
</reference>
<dbReference type="EMBL" id="NOJY02000019">
    <property type="protein sequence ID" value="RDY26841.1"/>
    <property type="molecule type" value="Genomic_DNA"/>
</dbReference>
<dbReference type="PRINTS" id="PR00344">
    <property type="entry name" value="BCTRLSENSOR"/>
</dbReference>
<evidence type="ECO:0000256" key="6">
    <source>
        <dbReference type="ARBA" id="ARBA00022692"/>
    </source>
</evidence>
<dbReference type="InterPro" id="IPR036890">
    <property type="entry name" value="HATPase_C_sf"/>
</dbReference>
<name>A0A371J202_9FIRM</name>
<keyword evidence="6 11" id="KW-0812">Transmembrane</keyword>
<proteinExistence type="predicted"/>
<evidence type="ECO:0000256" key="5">
    <source>
        <dbReference type="ARBA" id="ARBA00022679"/>
    </source>
</evidence>
<evidence type="ECO:0000259" key="12">
    <source>
        <dbReference type="PROSITE" id="PS50109"/>
    </source>
</evidence>
<evidence type="ECO:0000256" key="1">
    <source>
        <dbReference type="ARBA" id="ARBA00000085"/>
    </source>
</evidence>
<evidence type="ECO:0000256" key="7">
    <source>
        <dbReference type="ARBA" id="ARBA00022777"/>
    </source>
</evidence>
<protein>
    <recommendedName>
        <fullName evidence="3">histidine kinase</fullName>
        <ecNumber evidence="3">2.7.13.3</ecNumber>
    </recommendedName>
</protein>
<keyword evidence="10 11" id="KW-0472">Membrane</keyword>
<dbReference type="Pfam" id="PF02518">
    <property type="entry name" value="HATPase_c"/>
    <property type="match status" value="1"/>
</dbReference>
<evidence type="ECO:0000256" key="4">
    <source>
        <dbReference type="ARBA" id="ARBA00022475"/>
    </source>
</evidence>
<keyword evidence="5" id="KW-0808">Transferase</keyword>
<dbReference type="PANTHER" id="PTHR45453">
    <property type="entry name" value="PHOSPHATE REGULON SENSOR PROTEIN PHOR"/>
    <property type="match status" value="1"/>
</dbReference>
<dbReference type="OrthoDB" id="9780487at2"/>
<keyword evidence="14" id="KW-1185">Reference proteome</keyword>
<sequence>MSMIEYIKNKFRYISFIFIILAITNIYLFSLNSFKDRYGELIYLDILLIIIIAVFFILDYRKWLNKYKGIYECIEENNDISEYLIYGDSFEERIMKDIISSINNNNNKDIRKYKESLKELDEYIAKWVHEIKIPISSLNIITDRLENIDESISVKNQVEKINFLVNSILYGSRSTSLFEDMFINKVNLVDIIKKSIKNNSFLLIRNNIDIDIKELDYQVYTDSKCMSYILDQIINNAIKYSKETGKVEFKATKEENCMILSIKDYGIGIHKEDLKRIFDKGFTGTNGREKIYKSTGMGLYFSKKIIDKLGHKIEVYSEKGIYTEFKIYFYNIIDYLNVDNH</sequence>
<dbReference type="GO" id="GO:0004721">
    <property type="term" value="F:phosphoprotein phosphatase activity"/>
    <property type="evidence" value="ECO:0007669"/>
    <property type="project" value="TreeGrafter"/>
</dbReference>
<keyword evidence="4" id="KW-1003">Cell membrane</keyword>
<dbReference type="InterPro" id="IPR004358">
    <property type="entry name" value="Sig_transdc_His_kin-like_C"/>
</dbReference>
<comment type="subcellular location">
    <subcellularLocation>
        <location evidence="2">Cell membrane</location>
        <topology evidence="2">Multi-pass membrane protein</topology>
    </subcellularLocation>
</comment>
<dbReference type="PANTHER" id="PTHR45453:SF2">
    <property type="entry name" value="HISTIDINE KINASE"/>
    <property type="match status" value="1"/>
</dbReference>
<evidence type="ECO:0000256" key="2">
    <source>
        <dbReference type="ARBA" id="ARBA00004651"/>
    </source>
</evidence>
<evidence type="ECO:0000256" key="11">
    <source>
        <dbReference type="SAM" id="Phobius"/>
    </source>
</evidence>
<dbReference type="AlphaFoldDB" id="A0A371J202"/>
<dbReference type="RefSeq" id="WP_094366747.1">
    <property type="nucleotide sequence ID" value="NZ_NOJY02000019.1"/>
</dbReference>
<dbReference type="InterPro" id="IPR005467">
    <property type="entry name" value="His_kinase_dom"/>
</dbReference>
<evidence type="ECO:0000256" key="3">
    <source>
        <dbReference type="ARBA" id="ARBA00012438"/>
    </source>
</evidence>
<dbReference type="SMART" id="SM00387">
    <property type="entry name" value="HATPase_c"/>
    <property type="match status" value="1"/>
</dbReference>
<dbReference type="InterPro" id="IPR003594">
    <property type="entry name" value="HATPase_dom"/>
</dbReference>
<evidence type="ECO:0000256" key="9">
    <source>
        <dbReference type="ARBA" id="ARBA00023012"/>
    </source>
</evidence>
<evidence type="ECO:0000256" key="8">
    <source>
        <dbReference type="ARBA" id="ARBA00022989"/>
    </source>
</evidence>
<evidence type="ECO:0000313" key="13">
    <source>
        <dbReference type="EMBL" id="RDY26841.1"/>
    </source>
</evidence>
<comment type="caution">
    <text evidence="13">The sequence shown here is derived from an EMBL/GenBank/DDBJ whole genome shotgun (WGS) entry which is preliminary data.</text>
</comment>
<feature type="transmembrane region" description="Helical" evidence="11">
    <location>
        <begin position="12"/>
        <end position="29"/>
    </location>
</feature>
<evidence type="ECO:0000313" key="14">
    <source>
        <dbReference type="Proteomes" id="UP000215694"/>
    </source>
</evidence>
<dbReference type="PROSITE" id="PS50109">
    <property type="entry name" value="HIS_KIN"/>
    <property type="match status" value="1"/>
</dbReference>
<feature type="domain" description="Histidine kinase" evidence="12">
    <location>
        <begin position="126"/>
        <end position="333"/>
    </location>
</feature>
<dbReference type="Proteomes" id="UP000215694">
    <property type="component" value="Unassembled WGS sequence"/>
</dbReference>
<organism evidence="13 14">
    <name type="scientific">Romboutsia weinsteinii</name>
    <dbReference type="NCBI Taxonomy" id="2020949"/>
    <lineage>
        <taxon>Bacteria</taxon>
        <taxon>Bacillati</taxon>
        <taxon>Bacillota</taxon>
        <taxon>Clostridia</taxon>
        <taxon>Peptostreptococcales</taxon>
        <taxon>Peptostreptococcaceae</taxon>
        <taxon>Romboutsia</taxon>
    </lineage>
</organism>
<gene>
    <name evidence="13" type="ORF">CHL78_011615</name>
</gene>
<dbReference type="Gene3D" id="3.30.565.10">
    <property type="entry name" value="Histidine kinase-like ATPase, C-terminal domain"/>
    <property type="match status" value="1"/>
</dbReference>